<evidence type="ECO:0000313" key="1">
    <source>
        <dbReference type="EMBL" id="OFI06054.1"/>
    </source>
</evidence>
<name>A0A1E8EYJ6_9CLOT</name>
<organism evidence="1 2">
    <name type="scientific">Clostridium acetireducens DSM 10703</name>
    <dbReference type="NCBI Taxonomy" id="1121290"/>
    <lineage>
        <taxon>Bacteria</taxon>
        <taxon>Bacillati</taxon>
        <taxon>Bacillota</taxon>
        <taxon>Clostridia</taxon>
        <taxon>Eubacteriales</taxon>
        <taxon>Clostridiaceae</taxon>
        <taxon>Clostridium</taxon>
    </lineage>
</organism>
<dbReference type="InterPro" id="IPR037010">
    <property type="entry name" value="VitB12-dep_Met_synth_activ_sf"/>
</dbReference>
<evidence type="ECO:0000313" key="2">
    <source>
        <dbReference type="Proteomes" id="UP000175744"/>
    </source>
</evidence>
<dbReference type="Proteomes" id="UP000175744">
    <property type="component" value="Unassembled WGS sequence"/>
</dbReference>
<protein>
    <submittedName>
        <fullName evidence="1">Vitamin B12 dependent methionine synthase, activation domain</fullName>
    </submittedName>
</protein>
<comment type="caution">
    <text evidence="1">The sequence shown here is derived from an EMBL/GenBank/DDBJ whole genome shotgun (WGS) entry which is preliminary data.</text>
</comment>
<keyword evidence="2" id="KW-1185">Reference proteome</keyword>
<dbReference type="SUPFAM" id="SSF56507">
    <property type="entry name" value="Methionine synthase activation domain-like"/>
    <property type="match status" value="1"/>
</dbReference>
<dbReference type="PIRSF" id="PIRSF037984">
    <property type="entry name" value="Met_synth_TM0269_prd"/>
    <property type="match status" value="1"/>
</dbReference>
<dbReference type="AlphaFoldDB" id="A0A1E8EYJ6"/>
<sequence length="222" mass="25490">MHVDKKEVLRYLGYRNQYIDSNLNNLIDESIEEIKAYIKPRYTFKMFDVEKYFNGIKLLESNLVLKGKDIKNHLKNSSKCAVFAATLGSVVDSKIRYYERINLTKALVLDACATAYIESFCDFAEKEIEKEANKLNLNITYRYSPGYGDLTIDIQGNILNMLDAYRKIGLTATEDFILIPRKSVTAFIGFQSKSIKRQHPSCRNCNKYSSCIYRKGGSYCGN</sequence>
<accession>A0A1E8EYJ6</accession>
<dbReference type="PATRIC" id="fig|1121290.3.peg.1288"/>
<proteinExistence type="predicted"/>
<dbReference type="InterPro" id="IPR017342">
    <property type="entry name" value="S-AdoMet-dep_Met_synth_prd"/>
</dbReference>
<reference evidence="1 2" key="1">
    <citation type="submission" date="2016-06" db="EMBL/GenBank/DDBJ databases">
        <title>Genome sequence of Clostridium acetireducens DSM 10703.</title>
        <authorList>
            <person name="Poehlein A."/>
            <person name="Fluechter S."/>
            <person name="Duerre P."/>
            <person name="Daniel R."/>
        </authorList>
    </citation>
    <scope>NUCLEOTIDE SEQUENCE [LARGE SCALE GENOMIC DNA]</scope>
    <source>
        <strain evidence="1 2">DSM 10703</strain>
    </source>
</reference>
<dbReference type="RefSeq" id="WP_101495398.1">
    <property type="nucleotide sequence ID" value="NZ_LZFO01000016.1"/>
</dbReference>
<gene>
    <name evidence="1" type="ORF">CLOACE_13090</name>
</gene>
<dbReference type="EMBL" id="LZFO01000016">
    <property type="protein sequence ID" value="OFI06054.1"/>
    <property type="molecule type" value="Genomic_DNA"/>
</dbReference>
<dbReference type="OrthoDB" id="9816190at2"/>
<dbReference type="STRING" id="1121290.CLAOCE_13090"/>
<dbReference type="GO" id="GO:0008705">
    <property type="term" value="F:methionine synthase activity"/>
    <property type="evidence" value="ECO:0007669"/>
    <property type="project" value="InterPro"/>
</dbReference>
<dbReference type="Gene3D" id="3.40.109.40">
    <property type="match status" value="1"/>
</dbReference>